<dbReference type="PANTHER" id="PTHR20974:SF1">
    <property type="entry name" value="METHYLTRANSFERASE-LIKE 26 B"/>
    <property type="match status" value="1"/>
</dbReference>
<dbReference type="AlphaFoldDB" id="A0A8D0EGS5"/>
<protein>
    <recommendedName>
        <fullName evidence="4">DUF938 domain-containing protein</fullName>
    </recommendedName>
</protein>
<evidence type="ECO:0000313" key="3">
    <source>
        <dbReference type="Proteomes" id="UP000694421"/>
    </source>
</evidence>
<dbReference type="InterPro" id="IPR029063">
    <property type="entry name" value="SAM-dependent_MTases_sf"/>
</dbReference>
<dbReference type="Gene3D" id="3.40.50.150">
    <property type="entry name" value="Vaccinia Virus protein VP39"/>
    <property type="match status" value="1"/>
</dbReference>
<dbReference type="Pfam" id="PF06080">
    <property type="entry name" value="DUF938"/>
    <property type="match status" value="1"/>
</dbReference>
<dbReference type="PANTHER" id="PTHR20974">
    <property type="entry name" value="UPF0585 PROTEIN CG18661"/>
    <property type="match status" value="1"/>
</dbReference>
<comment type="similarity">
    <text evidence="1">Belongs to the UPF0585 family.</text>
</comment>
<dbReference type="OMA" id="DYYKCLI"/>
<evidence type="ECO:0000313" key="2">
    <source>
        <dbReference type="Ensembl" id="ENSSMRP00000030476.1"/>
    </source>
</evidence>
<dbReference type="Ensembl" id="ENSSMRT00000035552.1">
    <property type="protein sequence ID" value="ENSSMRP00000030476.1"/>
    <property type="gene ID" value="ENSSMRG00000023362.1"/>
</dbReference>
<dbReference type="CDD" id="cd02440">
    <property type="entry name" value="AdoMet_MTases"/>
    <property type="match status" value="1"/>
</dbReference>
<dbReference type="Proteomes" id="UP000694421">
    <property type="component" value="Unplaced"/>
</dbReference>
<sequence length="204" mass="22958">MLVSPMAERNKEAILEVLADYVDDTSTAFGLELGSGTGQHVVHFAQALPTITWQPSEINPISQQSISAYIRATKVTNVREPLIIDISQPWNQWAGLGRACCDFIVIINMLHVTDRGLEGMFKGIGQLLKPGGIFLAYGPFAVNGIIIPESNVQLDEMLQARNPEWGLRDIEELRQHANLNALRLERMLEMPEYTKCLIFRRREL</sequence>
<name>A0A8D0EGS5_SALMN</name>
<dbReference type="InterPro" id="IPR010342">
    <property type="entry name" value="DUF938"/>
</dbReference>
<keyword evidence="3" id="KW-1185">Reference proteome</keyword>
<proteinExistence type="inferred from homology"/>
<evidence type="ECO:0000256" key="1">
    <source>
        <dbReference type="ARBA" id="ARBA00008308"/>
    </source>
</evidence>
<dbReference type="GeneTree" id="ENSGT00390000010750"/>
<reference evidence="2" key="2">
    <citation type="submission" date="2025-09" db="UniProtKB">
        <authorList>
            <consortium name="Ensembl"/>
        </authorList>
    </citation>
    <scope>IDENTIFICATION</scope>
</reference>
<evidence type="ECO:0008006" key="4">
    <source>
        <dbReference type="Google" id="ProtNLM"/>
    </source>
</evidence>
<organism evidence="2 3">
    <name type="scientific">Salvator merianae</name>
    <name type="common">Argentine black and white tegu</name>
    <name type="synonym">Tupinambis merianae</name>
    <dbReference type="NCBI Taxonomy" id="96440"/>
    <lineage>
        <taxon>Eukaryota</taxon>
        <taxon>Metazoa</taxon>
        <taxon>Chordata</taxon>
        <taxon>Craniata</taxon>
        <taxon>Vertebrata</taxon>
        <taxon>Euteleostomi</taxon>
        <taxon>Lepidosauria</taxon>
        <taxon>Squamata</taxon>
        <taxon>Bifurcata</taxon>
        <taxon>Unidentata</taxon>
        <taxon>Episquamata</taxon>
        <taxon>Laterata</taxon>
        <taxon>Teiioidea</taxon>
        <taxon>Teiidae</taxon>
        <taxon>Salvator</taxon>
    </lineage>
</organism>
<dbReference type="SUPFAM" id="SSF53335">
    <property type="entry name" value="S-adenosyl-L-methionine-dependent methyltransferases"/>
    <property type="match status" value="1"/>
</dbReference>
<accession>A0A8D0EGS5</accession>
<reference evidence="2" key="1">
    <citation type="submission" date="2025-08" db="UniProtKB">
        <authorList>
            <consortium name="Ensembl"/>
        </authorList>
    </citation>
    <scope>IDENTIFICATION</scope>
</reference>